<evidence type="ECO:0000259" key="4">
    <source>
        <dbReference type="SMART" id="SM00079"/>
    </source>
</evidence>
<feature type="chain" id="PRO_5010377968" evidence="2">
    <location>
        <begin position="22"/>
        <end position="271"/>
    </location>
</feature>
<evidence type="ECO:0000256" key="2">
    <source>
        <dbReference type="SAM" id="SignalP"/>
    </source>
</evidence>
<reference evidence="5 6" key="1">
    <citation type="submission" date="2016-10" db="EMBL/GenBank/DDBJ databases">
        <authorList>
            <person name="de Groot N.N."/>
        </authorList>
    </citation>
    <scope>NUCLEOTIDE SEQUENCE [LARGE SCALE GENOMIC DNA]</scope>
    <source>
        <strain evidence="5 6">VTM2R47</strain>
    </source>
</reference>
<name>A0A1H9LDJ3_9STRE</name>
<dbReference type="Pfam" id="PF00497">
    <property type="entry name" value="SBP_bac_3"/>
    <property type="match status" value="1"/>
</dbReference>
<dbReference type="SUPFAM" id="SSF53850">
    <property type="entry name" value="Periplasmic binding protein-like II"/>
    <property type="match status" value="1"/>
</dbReference>
<dbReference type="PANTHER" id="PTHR35936:SF17">
    <property type="entry name" value="ARGININE-BINDING EXTRACELLULAR PROTEIN ARTP"/>
    <property type="match status" value="1"/>
</dbReference>
<evidence type="ECO:0000313" key="5">
    <source>
        <dbReference type="EMBL" id="SER09552.1"/>
    </source>
</evidence>
<feature type="domain" description="Solute-binding protein family 3/N-terminal" evidence="3">
    <location>
        <begin position="36"/>
        <end position="259"/>
    </location>
</feature>
<dbReference type="InterPro" id="IPR001638">
    <property type="entry name" value="Solute-binding_3/MltF_N"/>
</dbReference>
<dbReference type="AlphaFoldDB" id="A0A1H9LDJ3"/>
<evidence type="ECO:0000259" key="3">
    <source>
        <dbReference type="SMART" id="SM00062"/>
    </source>
</evidence>
<dbReference type="EMBL" id="FOGM01000001">
    <property type="protein sequence ID" value="SER09552.1"/>
    <property type="molecule type" value="Genomic_DNA"/>
</dbReference>
<dbReference type="SMART" id="SM00062">
    <property type="entry name" value="PBPb"/>
    <property type="match status" value="1"/>
</dbReference>
<dbReference type="Proteomes" id="UP000182712">
    <property type="component" value="Unassembled WGS sequence"/>
</dbReference>
<feature type="domain" description="Ionotropic glutamate receptor C-terminal" evidence="4">
    <location>
        <begin position="36"/>
        <end position="258"/>
    </location>
</feature>
<feature type="signal peptide" evidence="2">
    <location>
        <begin position="1"/>
        <end position="21"/>
    </location>
</feature>
<protein>
    <submittedName>
        <fullName evidence="5">Amino acid ABC transporter substrate-binding protein, PAAT family (TC 3.A.1.3.-)</fullName>
    </submittedName>
</protein>
<dbReference type="GO" id="GO:0015276">
    <property type="term" value="F:ligand-gated monoatomic ion channel activity"/>
    <property type="evidence" value="ECO:0007669"/>
    <property type="project" value="InterPro"/>
</dbReference>
<organism evidence="5 6">
    <name type="scientific">Streptococcus gallolyticus</name>
    <dbReference type="NCBI Taxonomy" id="315405"/>
    <lineage>
        <taxon>Bacteria</taxon>
        <taxon>Bacillati</taxon>
        <taxon>Bacillota</taxon>
        <taxon>Bacilli</taxon>
        <taxon>Lactobacillales</taxon>
        <taxon>Streptococcaceae</taxon>
        <taxon>Streptococcus</taxon>
    </lineage>
</organism>
<dbReference type="PROSITE" id="PS51257">
    <property type="entry name" value="PROKAR_LIPOPROTEIN"/>
    <property type="match status" value="1"/>
</dbReference>
<evidence type="ECO:0000313" key="6">
    <source>
        <dbReference type="Proteomes" id="UP000182712"/>
    </source>
</evidence>
<evidence type="ECO:0000256" key="1">
    <source>
        <dbReference type="ARBA" id="ARBA00022729"/>
    </source>
</evidence>
<dbReference type="Gene3D" id="3.40.190.10">
    <property type="entry name" value="Periplasmic binding protein-like II"/>
    <property type="match status" value="2"/>
</dbReference>
<proteinExistence type="predicted"/>
<keyword evidence="1 2" id="KW-0732">Signal</keyword>
<dbReference type="SMART" id="SM00079">
    <property type="entry name" value="PBPe"/>
    <property type="match status" value="1"/>
</dbReference>
<gene>
    <name evidence="5" type="ORF">SAMN04487840_10164</name>
</gene>
<accession>A0A1H9LDJ3</accession>
<dbReference type="RefSeq" id="WP_074626967.1">
    <property type="nucleotide sequence ID" value="NZ_FOGM01000001.1"/>
</dbReference>
<dbReference type="InterPro" id="IPR001320">
    <property type="entry name" value="Iontro_rcpt_C"/>
</dbReference>
<dbReference type="PANTHER" id="PTHR35936">
    <property type="entry name" value="MEMBRANE-BOUND LYTIC MUREIN TRANSGLYCOSYLASE F"/>
    <property type="match status" value="1"/>
</dbReference>
<sequence length="271" mass="28828">MKKFFRGFILLIIVGSLSACSSSTGVSQSGIQDKGKIVIATESEFAPFEFKTLIDGKDTLVGADIELGNAIADALGVDADFLVMSFNNVLASVTSGKADIAIAGISVTDERKKAYDFSDAYYEAENVVIIKKSDEATYTTLESLAGKAVGAQKGSIQENIAKDQLPDSSLVSLTSNGEMINELKNNQLQAVVLEKAIAEGYVSQNDDLMIADMTLDSSDTDAYAVAFAKGTDQDLIDTVNDVIKKAKDSGDFDAWLEKAATYTQSSSSSDE</sequence>
<dbReference type="GO" id="GO:0016020">
    <property type="term" value="C:membrane"/>
    <property type="evidence" value="ECO:0007669"/>
    <property type="project" value="InterPro"/>
</dbReference>